<sequence>MRTSEAAEYLRLSASTLQKMRISGSGPTFSKSGSRIIVYDRAHLDEWLRKREHHSTSEYGAAPSN</sequence>
<dbReference type="InterPro" id="IPR009061">
    <property type="entry name" value="DNA-bd_dom_put_sf"/>
</dbReference>
<organism evidence="2 3">
    <name type="scientific">Pseudaminobacter soli</name>
    <name type="common">ex Zhang et al. 2022</name>
    <dbReference type="NCBI Taxonomy" id="2831468"/>
    <lineage>
        <taxon>Bacteria</taxon>
        <taxon>Pseudomonadati</taxon>
        <taxon>Pseudomonadota</taxon>
        <taxon>Alphaproteobacteria</taxon>
        <taxon>Hyphomicrobiales</taxon>
        <taxon>Phyllobacteriaceae</taxon>
        <taxon>Pseudaminobacter</taxon>
    </lineage>
</organism>
<dbReference type="Proteomes" id="UP000680348">
    <property type="component" value="Unassembled WGS sequence"/>
</dbReference>
<keyword evidence="3" id="KW-1185">Reference proteome</keyword>
<evidence type="ECO:0000313" key="3">
    <source>
        <dbReference type="Proteomes" id="UP000680348"/>
    </source>
</evidence>
<feature type="domain" description="Helix-turn-helix" evidence="1">
    <location>
        <begin position="1"/>
        <end position="51"/>
    </location>
</feature>
<evidence type="ECO:0000313" key="2">
    <source>
        <dbReference type="EMBL" id="MBS3650039.1"/>
    </source>
</evidence>
<evidence type="ECO:0000259" key="1">
    <source>
        <dbReference type="Pfam" id="PF12728"/>
    </source>
</evidence>
<dbReference type="InterPro" id="IPR041657">
    <property type="entry name" value="HTH_17"/>
</dbReference>
<dbReference type="EMBL" id="JAGWCR010000008">
    <property type="protein sequence ID" value="MBS3650039.1"/>
    <property type="molecule type" value="Genomic_DNA"/>
</dbReference>
<dbReference type="Pfam" id="PF12728">
    <property type="entry name" value="HTH_17"/>
    <property type="match status" value="1"/>
</dbReference>
<dbReference type="SUPFAM" id="SSF46955">
    <property type="entry name" value="Putative DNA-binding domain"/>
    <property type="match status" value="1"/>
</dbReference>
<dbReference type="AlphaFoldDB" id="A0A942DY27"/>
<reference evidence="2" key="1">
    <citation type="submission" date="2021-04" db="EMBL/GenBank/DDBJ databases">
        <title>Pseudaminobacter soli sp. nov., isolated from paddy soil contaminated by heavy metals.</title>
        <authorList>
            <person name="Zhang K."/>
        </authorList>
    </citation>
    <scope>NUCLEOTIDE SEQUENCE</scope>
    <source>
        <strain evidence="2">19-2017</strain>
    </source>
</reference>
<gene>
    <name evidence="2" type="ORF">KEU06_15615</name>
</gene>
<name>A0A942DY27_9HYPH</name>
<proteinExistence type="predicted"/>
<comment type="caution">
    <text evidence="2">The sequence shown here is derived from an EMBL/GenBank/DDBJ whole genome shotgun (WGS) entry which is preliminary data.</text>
</comment>
<protein>
    <submittedName>
        <fullName evidence="2">Helix-turn-helix domain-containing protein</fullName>
    </submittedName>
</protein>
<accession>A0A942DY27</accession>